<dbReference type="InterPro" id="IPR036165">
    <property type="entry name" value="YefM-like_sf"/>
</dbReference>
<proteinExistence type="inferred from homology"/>
<dbReference type="InterPro" id="IPR006442">
    <property type="entry name" value="Antitoxin_Phd/YefM"/>
</dbReference>
<organism evidence="3 4">
    <name type="scientific">Entomobacter blattae</name>
    <dbReference type="NCBI Taxonomy" id="2762277"/>
    <lineage>
        <taxon>Bacteria</taxon>
        <taxon>Pseudomonadati</taxon>
        <taxon>Pseudomonadota</taxon>
        <taxon>Alphaproteobacteria</taxon>
        <taxon>Acetobacterales</taxon>
        <taxon>Acetobacteraceae</taxon>
        <taxon>Entomobacter</taxon>
    </lineage>
</organism>
<dbReference type="PANTHER" id="PTHR33713:SF6">
    <property type="entry name" value="ANTITOXIN YEFM"/>
    <property type="match status" value="1"/>
</dbReference>
<dbReference type="PANTHER" id="PTHR33713">
    <property type="entry name" value="ANTITOXIN YAFN-RELATED"/>
    <property type="match status" value="1"/>
</dbReference>
<dbReference type="Pfam" id="PF02604">
    <property type="entry name" value="PhdYeFM_antitox"/>
    <property type="match status" value="1"/>
</dbReference>
<dbReference type="Gene3D" id="3.40.1620.10">
    <property type="entry name" value="YefM-like domain"/>
    <property type="match status" value="1"/>
</dbReference>
<reference evidence="3 4" key="1">
    <citation type="submission" date="2020-08" db="EMBL/GenBank/DDBJ databases">
        <title>Complete genome sequence of Entomobacter blattae G55GP.</title>
        <authorList>
            <person name="Poehlein A."/>
            <person name="Guzman J."/>
            <person name="Daniel R."/>
            <person name="Vilcinskas A."/>
        </authorList>
    </citation>
    <scope>NUCLEOTIDE SEQUENCE [LARGE SCALE GENOMIC DNA]</scope>
    <source>
        <strain evidence="3 4">G55GP</strain>
    </source>
</reference>
<name>A0A7H1NUG1_9PROT</name>
<protein>
    <recommendedName>
        <fullName evidence="2">Antitoxin</fullName>
    </recommendedName>
</protein>
<evidence type="ECO:0000256" key="1">
    <source>
        <dbReference type="ARBA" id="ARBA00009981"/>
    </source>
</evidence>
<dbReference type="Gene3D" id="1.10.1220.170">
    <property type="match status" value="1"/>
</dbReference>
<comment type="similarity">
    <text evidence="1 2">Belongs to the phD/YefM antitoxin family.</text>
</comment>
<dbReference type="EMBL" id="CP060244">
    <property type="protein sequence ID" value="QNT79421.1"/>
    <property type="molecule type" value="Genomic_DNA"/>
</dbReference>
<gene>
    <name evidence="3" type="primary">yefM</name>
    <name evidence="3" type="ORF">JGUZn3_22200</name>
</gene>
<keyword evidence="4" id="KW-1185">Reference proteome</keyword>
<comment type="function">
    <text evidence="2">Antitoxin component of a type II toxin-antitoxin (TA) system.</text>
</comment>
<sequence>MTHVSYTDLRKNLAHYLDEAANSRAPIVVTRTSAHQNVVILSEEEFSGLQETVHLLNSPKNTQRLLKGIEQASQGKLEEHTLITPDDTASNS</sequence>
<dbReference type="Proteomes" id="UP000516349">
    <property type="component" value="Chromosome"/>
</dbReference>
<dbReference type="InterPro" id="IPR051405">
    <property type="entry name" value="phD/YefM_antitoxin"/>
</dbReference>
<dbReference type="AlphaFoldDB" id="A0A7H1NUG1"/>
<evidence type="ECO:0000313" key="3">
    <source>
        <dbReference type="EMBL" id="QNT79421.1"/>
    </source>
</evidence>
<accession>A0A7H1NUG1</accession>
<dbReference type="SUPFAM" id="SSF143120">
    <property type="entry name" value="YefM-like"/>
    <property type="match status" value="1"/>
</dbReference>
<dbReference type="RefSeq" id="WP_203413586.1">
    <property type="nucleotide sequence ID" value="NZ_CP060244.1"/>
</dbReference>
<evidence type="ECO:0000313" key="4">
    <source>
        <dbReference type="Proteomes" id="UP000516349"/>
    </source>
</evidence>
<dbReference type="KEGG" id="ebla:JGUZn3_22200"/>
<evidence type="ECO:0000256" key="2">
    <source>
        <dbReference type="RuleBase" id="RU362080"/>
    </source>
</evidence>
<dbReference type="NCBIfam" id="TIGR01552">
    <property type="entry name" value="phd_fam"/>
    <property type="match status" value="1"/>
</dbReference>